<reference evidence="3" key="1">
    <citation type="journal article" date="2019" name="Int. J. Syst. Evol. Microbiol.">
        <title>The Global Catalogue of Microorganisms (GCM) 10K type strain sequencing project: providing services to taxonomists for standard genome sequencing and annotation.</title>
        <authorList>
            <consortium name="The Broad Institute Genomics Platform"/>
            <consortium name="The Broad Institute Genome Sequencing Center for Infectious Disease"/>
            <person name="Wu L."/>
            <person name="Ma J."/>
        </authorList>
    </citation>
    <scope>NUCLEOTIDE SEQUENCE [LARGE SCALE GENOMIC DNA]</scope>
    <source>
        <strain evidence="3">CCUG 53903</strain>
    </source>
</reference>
<name>A0ABW1CEF6_9ACTN</name>
<dbReference type="PANTHER" id="PTHR34315:SF1">
    <property type="entry name" value="INTRADIOL RING-CLEAVAGE DIOXYGENASES DOMAIN-CONTAINING PROTEIN-RELATED"/>
    <property type="match status" value="1"/>
</dbReference>
<dbReference type="EMBL" id="JBHSPA010000011">
    <property type="protein sequence ID" value="MFC5823787.1"/>
    <property type="molecule type" value="Genomic_DNA"/>
</dbReference>
<feature type="domain" description="Intradiol ring-cleavage dioxygenases" evidence="1">
    <location>
        <begin position="61"/>
        <end position="201"/>
    </location>
</feature>
<evidence type="ECO:0000259" key="1">
    <source>
        <dbReference type="Pfam" id="PF00775"/>
    </source>
</evidence>
<sequence length="263" mass="28781">MGHDHEGRVSRRGLITGIGSLSLGGLFTVGADATSDPDTYAKATALFARAQTCRLTPSTMQGPYYFETGTIRSDLREDRKGVRLRLALKVQDGATCRPLPGAVVEIWHCDAAGLYSGAETESLSVLGDSSQVKIDAGKKFTDMKPSDRKRYLRGVQIADSGGIVRFTTIWPGWYPGRTVHIHAMVVVDDKRALCTELMFPEKVNGRVLAAAPYLEHEKKRDTYNGNDPMYKDDMMTHVTQDGDGYLAVIVLATDQGLDTAHDV</sequence>
<accession>A0ABW1CEF6</accession>
<comment type="caution">
    <text evidence="2">The sequence shown here is derived from an EMBL/GenBank/DDBJ whole genome shotgun (WGS) entry which is preliminary data.</text>
</comment>
<proteinExistence type="predicted"/>
<dbReference type="RefSeq" id="WP_379513319.1">
    <property type="nucleotide sequence ID" value="NZ_JBHSPA010000011.1"/>
</dbReference>
<dbReference type="PANTHER" id="PTHR34315">
    <property type="match status" value="1"/>
</dbReference>
<dbReference type="Proteomes" id="UP001596058">
    <property type="component" value="Unassembled WGS sequence"/>
</dbReference>
<evidence type="ECO:0000313" key="3">
    <source>
        <dbReference type="Proteomes" id="UP001596058"/>
    </source>
</evidence>
<evidence type="ECO:0000313" key="2">
    <source>
        <dbReference type="EMBL" id="MFC5823787.1"/>
    </source>
</evidence>
<dbReference type="SUPFAM" id="SSF49482">
    <property type="entry name" value="Aromatic compound dioxygenase"/>
    <property type="match status" value="1"/>
</dbReference>
<dbReference type="Gene3D" id="2.60.130.10">
    <property type="entry name" value="Aromatic compound dioxygenase"/>
    <property type="match status" value="1"/>
</dbReference>
<organism evidence="2 3">
    <name type="scientific">Nonomuraea insulae</name>
    <dbReference type="NCBI Taxonomy" id="1616787"/>
    <lineage>
        <taxon>Bacteria</taxon>
        <taxon>Bacillati</taxon>
        <taxon>Actinomycetota</taxon>
        <taxon>Actinomycetes</taxon>
        <taxon>Streptosporangiales</taxon>
        <taxon>Streptosporangiaceae</taxon>
        <taxon>Nonomuraea</taxon>
    </lineage>
</organism>
<dbReference type="InterPro" id="IPR015889">
    <property type="entry name" value="Intradiol_dOase_core"/>
</dbReference>
<dbReference type="InterPro" id="IPR000627">
    <property type="entry name" value="Intradiol_dOase_C"/>
</dbReference>
<gene>
    <name evidence="2" type="ORF">ACFPZ3_08005</name>
</gene>
<keyword evidence="3" id="KW-1185">Reference proteome</keyword>
<protein>
    <recommendedName>
        <fullName evidence="1">Intradiol ring-cleavage dioxygenases domain-containing protein</fullName>
    </recommendedName>
</protein>
<dbReference type="Pfam" id="PF00775">
    <property type="entry name" value="Dioxygenase_C"/>
    <property type="match status" value="1"/>
</dbReference>